<reference evidence="1 2" key="1">
    <citation type="submission" date="2017-09" db="EMBL/GenBank/DDBJ databases">
        <title>Depth-based differentiation of microbial function through sediment-hosted aquifers and enrichment of novel symbionts in the deep terrestrial subsurface.</title>
        <authorList>
            <person name="Probst A.J."/>
            <person name="Ladd B."/>
            <person name="Jarett J.K."/>
            <person name="Geller-Mcgrath D.E."/>
            <person name="Sieber C.M."/>
            <person name="Emerson J.B."/>
            <person name="Anantharaman K."/>
            <person name="Thomas B.C."/>
            <person name="Malmstrom R."/>
            <person name="Stieglmeier M."/>
            <person name="Klingl A."/>
            <person name="Woyke T."/>
            <person name="Ryan C.M."/>
            <person name="Banfield J.F."/>
        </authorList>
    </citation>
    <scope>NUCLEOTIDE SEQUENCE [LARGE SCALE GENOMIC DNA]</scope>
    <source>
        <strain evidence="1">CG10_big_fil_rev_8_21_14_0_10_42_12</strain>
    </source>
</reference>
<accession>A0A2H0QYB9</accession>
<protein>
    <submittedName>
        <fullName evidence="1">Uncharacterized protein</fullName>
    </submittedName>
</protein>
<sequence length="136" mass="15191">MISLKSPSYAIKKILTACVVLFIVGYTLFEARGLIMGPILHITEPYNGEIVHEPVVYIEGSTHSITHMTINGKNVAIHENGNFSNAVVLKEGYNEVVLAAKDRFGREISETLQLMHERSPFVSDKLTQTYAEQKNN</sequence>
<dbReference type="Gene3D" id="2.60.40.10">
    <property type="entry name" value="Immunoglobulins"/>
    <property type="match status" value="1"/>
</dbReference>
<dbReference type="InterPro" id="IPR013783">
    <property type="entry name" value="Ig-like_fold"/>
</dbReference>
<comment type="caution">
    <text evidence="1">The sequence shown here is derived from an EMBL/GenBank/DDBJ whole genome shotgun (WGS) entry which is preliminary data.</text>
</comment>
<evidence type="ECO:0000313" key="1">
    <source>
        <dbReference type="EMBL" id="PIR38804.1"/>
    </source>
</evidence>
<dbReference type="Pfam" id="PF09136">
    <property type="entry name" value="Glucodextran_B"/>
    <property type="match status" value="1"/>
</dbReference>
<name>A0A2H0QYB9_9BACT</name>
<proteinExistence type="predicted"/>
<organism evidence="1 2">
    <name type="scientific">Candidatus Zambryskibacteria bacterium CG10_big_fil_rev_8_21_14_0_10_42_12</name>
    <dbReference type="NCBI Taxonomy" id="1975115"/>
    <lineage>
        <taxon>Bacteria</taxon>
        <taxon>Candidatus Zambryskiibacteriota</taxon>
    </lineage>
</organism>
<dbReference type="AlphaFoldDB" id="A0A2H0QYB9"/>
<evidence type="ECO:0000313" key="2">
    <source>
        <dbReference type="Proteomes" id="UP000231333"/>
    </source>
</evidence>
<dbReference type="Proteomes" id="UP000231333">
    <property type="component" value="Unassembled WGS sequence"/>
</dbReference>
<dbReference type="EMBL" id="PCXL01000008">
    <property type="protein sequence ID" value="PIR38804.1"/>
    <property type="molecule type" value="Genomic_DNA"/>
</dbReference>
<gene>
    <name evidence="1" type="ORF">COV34_00595</name>
</gene>